<keyword evidence="3" id="KW-1185">Reference proteome</keyword>
<reference evidence="2 3" key="1">
    <citation type="submission" date="2021-07" db="EMBL/GenBank/DDBJ databases">
        <title>Paenibacillus radiodurans sp. nov., isolated from the southeastern edge of Tengger Desert.</title>
        <authorList>
            <person name="Zhang G."/>
        </authorList>
    </citation>
    <scope>NUCLEOTIDE SEQUENCE [LARGE SCALE GENOMIC DNA]</scope>
    <source>
        <strain evidence="2 3">DT7-4</strain>
    </source>
</reference>
<dbReference type="Proteomes" id="UP000812277">
    <property type="component" value="Unassembled WGS sequence"/>
</dbReference>
<organism evidence="2 3">
    <name type="scientific">Paenibacillus oenotherae</name>
    <dbReference type="NCBI Taxonomy" id="1435645"/>
    <lineage>
        <taxon>Bacteria</taxon>
        <taxon>Bacillati</taxon>
        <taxon>Bacillota</taxon>
        <taxon>Bacilli</taxon>
        <taxon>Bacillales</taxon>
        <taxon>Paenibacillaceae</taxon>
        <taxon>Paenibacillus</taxon>
    </lineage>
</organism>
<comment type="caution">
    <text evidence="2">The sequence shown here is derived from an EMBL/GenBank/DDBJ whole genome shotgun (WGS) entry which is preliminary data.</text>
</comment>
<sequence length="272" mass="30171">MLKLPVINGELAQRIQQSEIDYFTSRISSIGERNGNPEGVEMKRFGQATAFYIRTMPWPLFNSVKGFSCEDVGHLEAILAFYRERERSFQLDINPAGSSPGMLRALAEHGLYQAGFHSVLVGRPAEERPSLPAPITIRKIDNEQDFDLYAGIHCVGAGMSAEHKHHFVNNNIGLLNRPGWSLYMALWNDVPSAVAVMHSSGGGIASCTLAATLPERRRHGLQTALLQQRMYEAHEIGCELVVAQAGFGSTSQHNMERIGMQLAWTRAQWAPL</sequence>
<feature type="domain" description="N-acetyltransferase" evidence="1">
    <location>
        <begin position="135"/>
        <end position="272"/>
    </location>
</feature>
<gene>
    <name evidence="2" type="ORF">K0T92_21620</name>
</gene>
<dbReference type="Gene3D" id="3.40.630.30">
    <property type="match status" value="1"/>
</dbReference>
<dbReference type="EMBL" id="JAHZIJ010000023">
    <property type="protein sequence ID" value="MBW7477322.1"/>
    <property type="molecule type" value="Genomic_DNA"/>
</dbReference>
<dbReference type="PROSITE" id="PS51186">
    <property type="entry name" value="GNAT"/>
    <property type="match status" value="1"/>
</dbReference>
<proteinExistence type="predicted"/>
<name>A0ABS7DBM0_9BACL</name>
<dbReference type="InterPro" id="IPR000182">
    <property type="entry name" value="GNAT_dom"/>
</dbReference>
<dbReference type="SUPFAM" id="SSF55729">
    <property type="entry name" value="Acyl-CoA N-acyltransferases (Nat)"/>
    <property type="match status" value="1"/>
</dbReference>
<protein>
    <submittedName>
        <fullName evidence="2">N-acetyltransferase</fullName>
    </submittedName>
</protein>
<accession>A0ABS7DBM0</accession>
<evidence type="ECO:0000313" key="2">
    <source>
        <dbReference type="EMBL" id="MBW7477322.1"/>
    </source>
</evidence>
<evidence type="ECO:0000313" key="3">
    <source>
        <dbReference type="Proteomes" id="UP000812277"/>
    </source>
</evidence>
<dbReference type="InterPro" id="IPR016181">
    <property type="entry name" value="Acyl_CoA_acyltransferase"/>
</dbReference>
<evidence type="ECO:0000259" key="1">
    <source>
        <dbReference type="PROSITE" id="PS51186"/>
    </source>
</evidence>